<dbReference type="AlphaFoldDB" id="A0A2I0XDY6"/>
<evidence type="ECO:0000313" key="3">
    <source>
        <dbReference type="Proteomes" id="UP000233837"/>
    </source>
</evidence>
<keyword evidence="1" id="KW-0472">Membrane</keyword>
<sequence length="88" mass="9694">MELLSTCQKDQVLDVLALVARNFNFWSKCLQPDGVAVNLPKGSSFGCIISVSQLLIILFISSTCLVQLPATVAMSRVPVRRSDREQRA</sequence>
<keyword evidence="3" id="KW-1185">Reference proteome</keyword>
<feature type="transmembrane region" description="Helical" evidence="1">
    <location>
        <begin position="48"/>
        <end position="74"/>
    </location>
</feature>
<dbReference type="Proteomes" id="UP000233837">
    <property type="component" value="Unassembled WGS sequence"/>
</dbReference>
<proteinExistence type="predicted"/>
<keyword evidence="1" id="KW-1133">Transmembrane helix</keyword>
<accession>A0A2I0XDY6</accession>
<evidence type="ECO:0000313" key="2">
    <source>
        <dbReference type="EMBL" id="PKU86110.1"/>
    </source>
</evidence>
<dbReference type="EMBL" id="KZ501954">
    <property type="protein sequence ID" value="PKU86110.1"/>
    <property type="molecule type" value="Genomic_DNA"/>
</dbReference>
<organism evidence="2 3">
    <name type="scientific">Dendrobium catenatum</name>
    <dbReference type="NCBI Taxonomy" id="906689"/>
    <lineage>
        <taxon>Eukaryota</taxon>
        <taxon>Viridiplantae</taxon>
        <taxon>Streptophyta</taxon>
        <taxon>Embryophyta</taxon>
        <taxon>Tracheophyta</taxon>
        <taxon>Spermatophyta</taxon>
        <taxon>Magnoliopsida</taxon>
        <taxon>Liliopsida</taxon>
        <taxon>Asparagales</taxon>
        <taxon>Orchidaceae</taxon>
        <taxon>Epidendroideae</taxon>
        <taxon>Malaxideae</taxon>
        <taxon>Dendrobiinae</taxon>
        <taxon>Dendrobium</taxon>
    </lineage>
</organism>
<evidence type="ECO:0000256" key="1">
    <source>
        <dbReference type="SAM" id="Phobius"/>
    </source>
</evidence>
<keyword evidence="1" id="KW-0812">Transmembrane</keyword>
<protein>
    <submittedName>
        <fullName evidence="2">Uncharacterized protein</fullName>
    </submittedName>
</protein>
<gene>
    <name evidence="2" type="ORF">MA16_Dca001941</name>
</gene>
<name>A0A2I0XDY6_9ASPA</name>
<reference evidence="2 3" key="2">
    <citation type="journal article" date="2017" name="Nature">
        <title>The Apostasia genome and the evolution of orchids.</title>
        <authorList>
            <person name="Zhang G.Q."/>
            <person name="Liu K.W."/>
            <person name="Li Z."/>
            <person name="Lohaus R."/>
            <person name="Hsiao Y.Y."/>
            <person name="Niu S.C."/>
            <person name="Wang J.Y."/>
            <person name="Lin Y.C."/>
            <person name="Xu Q."/>
            <person name="Chen L.J."/>
            <person name="Yoshida K."/>
            <person name="Fujiwara S."/>
            <person name="Wang Z.W."/>
            <person name="Zhang Y.Q."/>
            <person name="Mitsuda N."/>
            <person name="Wang M."/>
            <person name="Liu G.H."/>
            <person name="Pecoraro L."/>
            <person name="Huang H.X."/>
            <person name="Xiao X.J."/>
            <person name="Lin M."/>
            <person name="Wu X.Y."/>
            <person name="Wu W.L."/>
            <person name="Chen Y.Y."/>
            <person name="Chang S.B."/>
            <person name="Sakamoto S."/>
            <person name="Ohme-Takagi M."/>
            <person name="Yagi M."/>
            <person name="Zeng S.J."/>
            <person name="Shen C.Y."/>
            <person name="Yeh C.M."/>
            <person name="Luo Y.B."/>
            <person name="Tsai W.C."/>
            <person name="Van de Peer Y."/>
            <person name="Liu Z.J."/>
        </authorList>
    </citation>
    <scope>NUCLEOTIDE SEQUENCE [LARGE SCALE GENOMIC DNA]</scope>
    <source>
        <tissue evidence="2">The whole plant</tissue>
    </source>
</reference>
<reference evidence="2 3" key="1">
    <citation type="journal article" date="2016" name="Sci. Rep.">
        <title>The Dendrobium catenatum Lindl. genome sequence provides insights into polysaccharide synthase, floral development and adaptive evolution.</title>
        <authorList>
            <person name="Zhang G.Q."/>
            <person name="Xu Q."/>
            <person name="Bian C."/>
            <person name="Tsai W.C."/>
            <person name="Yeh C.M."/>
            <person name="Liu K.W."/>
            <person name="Yoshida K."/>
            <person name="Zhang L.S."/>
            <person name="Chang S.B."/>
            <person name="Chen F."/>
            <person name="Shi Y."/>
            <person name="Su Y.Y."/>
            <person name="Zhang Y.Q."/>
            <person name="Chen L.J."/>
            <person name="Yin Y."/>
            <person name="Lin M."/>
            <person name="Huang H."/>
            <person name="Deng H."/>
            <person name="Wang Z.W."/>
            <person name="Zhu S.L."/>
            <person name="Zhao X."/>
            <person name="Deng C."/>
            <person name="Niu S.C."/>
            <person name="Huang J."/>
            <person name="Wang M."/>
            <person name="Liu G.H."/>
            <person name="Yang H.J."/>
            <person name="Xiao X.J."/>
            <person name="Hsiao Y.Y."/>
            <person name="Wu W.L."/>
            <person name="Chen Y.Y."/>
            <person name="Mitsuda N."/>
            <person name="Ohme-Takagi M."/>
            <person name="Luo Y.B."/>
            <person name="Van de Peer Y."/>
            <person name="Liu Z.J."/>
        </authorList>
    </citation>
    <scope>NUCLEOTIDE SEQUENCE [LARGE SCALE GENOMIC DNA]</scope>
    <source>
        <tissue evidence="2">The whole plant</tissue>
    </source>
</reference>